<name>M2YQB3_PSEFD</name>
<evidence type="ECO:0000313" key="3">
    <source>
        <dbReference type="Proteomes" id="UP000016932"/>
    </source>
</evidence>
<reference evidence="2 3" key="1">
    <citation type="journal article" date="2012" name="PLoS Pathog.">
        <title>Diverse lifestyles and strategies of plant pathogenesis encoded in the genomes of eighteen Dothideomycetes fungi.</title>
        <authorList>
            <person name="Ohm R.A."/>
            <person name="Feau N."/>
            <person name="Henrissat B."/>
            <person name="Schoch C.L."/>
            <person name="Horwitz B.A."/>
            <person name="Barry K.W."/>
            <person name="Condon B.J."/>
            <person name="Copeland A.C."/>
            <person name="Dhillon B."/>
            <person name="Glaser F."/>
            <person name="Hesse C.N."/>
            <person name="Kosti I."/>
            <person name="LaButti K."/>
            <person name="Lindquist E.A."/>
            <person name="Lucas S."/>
            <person name="Salamov A.A."/>
            <person name="Bradshaw R.E."/>
            <person name="Ciuffetti L."/>
            <person name="Hamelin R.C."/>
            <person name="Kema G.H.J."/>
            <person name="Lawrence C."/>
            <person name="Scott J.A."/>
            <person name="Spatafora J.W."/>
            <person name="Turgeon B.G."/>
            <person name="de Wit P.J.G.M."/>
            <person name="Zhong S."/>
            <person name="Goodwin S.B."/>
            <person name="Grigoriev I.V."/>
        </authorList>
    </citation>
    <scope>NUCLEOTIDE SEQUENCE [LARGE SCALE GENOMIC DNA]</scope>
    <source>
        <strain evidence="2 3">CIRAD86</strain>
    </source>
</reference>
<protein>
    <submittedName>
        <fullName evidence="2">Uncharacterized protein</fullName>
    </submittedName>
</protein>
<dbReference type="KEGG" id="pfj:MYCFIDRAFT_166344"/>
<proteinExistence type="predicted"/>
<keyword evidence="1" id="KW-1133">Transmembrane helix</keyword>
<accession>M2YQB3</accession>
<dbReference type="GeneID" id="19332211"/>
<keyword evidence="1" id="KW-0472">Membrane</keyword>
<evidence type="ECO:0000313" key="2">
    <source>
        <dbReference type="EMBL" id="EME79910.1"/>
    </source>
</evidence>
<organism evidence="2 3">
    <name type="scientific">Pseudocercospora fijiensis (strain CIRAD86)</name>
    <name type="common">Black leaf streak disease fungus</name>
    <name type="synonym">Mycosphaerella fijiensis</name>
    <dbReference type="NCBI Taxonomy" id="383855"/>
    <lineage>
        <taxon>Eukaryota</taxon>
        <taxon>Fungi</taxon>
        <taxon>Dikarya</taxon>
        <taxon>Ascomycota</taxon>
        <taxon>Pezizomycotina</taxon>
        <taxon>Dothideomycetes</taxon>
        <taxon>Dothideomycetidae</taxon>
        <taxon>Mycosphaerellales</taxon>
        <taxon>Mycosphaerellaceae</taxon>
        <taxon>Pseudocercospora</taxon>
    </lineage>
</organism>
<dbReference type="EMBL" id="KB446561">
    <property type="protein sequence ID" value="EME79910.1"/>
    <property type="molecule type" value="Genomic_DNA"/>
</dbReference>
<feature type="transmembrane region" description="Helical" evidence="1">
    <location>
        <begin position="35"/>
        <end position="58"/>
    </location>
</feature>
<dbReference type="Proteomes" id="UP000016932">
    <property type="component" value="Unassembled WGS sequence"/>
</dbReference>
<feature type="non-terminal residue" evidence="2">
    <location>
        <position position="120"/>
    </location>
</feature>
<evidence type="ECO:0000256" key="1">
    <source>
        <dbReference type="SAM" id="Phobius"/>
    </source>
</evidence>
<dbReference type="AlphaFoldDB" id="M2YQB3"/>
<dbReference type="RefSeq" id="XP_007929017.1">
    <property type="nucleotide sequence ID" value="XM_007930826.1"/>
</dbReference>
<dbReference type="VEuPathDB" id="FungiDB:MYCFIDRAFT_166344"/>
<keyword evidence="1" id="KW-0812">Transmembrane</keyword>
<keyword evidence="3" id="KW-1185">Reference proteome</keyword>
<sequence>MRCAAVFFSCCILTFETNFSFLAFSFRQQEWAWGFFFVFVYYLHHLFWGKFFALFVLVDEVRCCRDGKGKGKGVLLYLLRGRVFSLLTPCWTLVCMYHNHNHYQLVLLLLLLVLWRKCLG</sequence>
<gene>
    <name evidence="2" type="ORF">MYCFIDRAFT_166344</name>
</gene>
<dbReference type="HOGENOM" id="CLU_2055314_0_0_1"/>